<accession>A0A269YLL9</accession>
<evidence type="ECO:0000313" key="8">
    <source>
        <dbReference type="EMBL" id="PEN16617.1"/>
    </source>
</evidence>
<feature type="domain" description="RNA polymerase sigma-70 region 2" evidence="5">
    <location>
        <begin position="48"/>
        <end position="113"/>
    </location>
</feature>
<evidence type="ECO:0000256" key="3">
    <source>
        <dbReference type="ARBA" id="ARBA00023082"/>
    </source>
</evidence>
<evidence type="ECO:0000259" key="5">
    <source>
        <dbReference type="Pfam" id="PF04542"/>
    </source>
</evidence>
<keyword evidence="3" id="KW-0731">Sigma factor</keyword>
<keyword evidence="2" id="KW-0805">Transcription regulation</keyword>
<evidence type="ECO:0000313" key="7">
    <source>
        <dbReference type="EMBL" id="PAK86250.1"/>
    </source>
</evidence>
<evidence type="ECO:0000313" key="10">
    <source>
        <dbReference type="Proteomes" id="UP000219947"/>
    </source>
</evidence>
<accession>A0A5F0M8W0</accession>
<feature type="domain" description="RNA polymerase sigma factor 70 region 4 type 2" evidence="6">
    <location>
        <begin position="147"/>
        <end position="199"/>
    </location>
</feature>
<dbReference type="GO" id="GO:0003677">
    <property type="term" value="F:DNA binding"/>
    <property type="evidence" value="ECO:0007669"/>
    <property type="project" value="InterPro"/>
</dbReference>
<dbReference type="InterPro" id="IPR014284">
    <property type="entry name" value="RNA_pol_sigma-70_dom"/>
</dbReference>
<organism evidence="8 10">
    <name type="scientific">Rothia dentocariosa</name>
    <dbReference type="NCBI Taxonomy" id="2047"/>
    <lineage>
        <taxon>Bacteria</taxon>
        <taxon>Bacillati</taxon>
        <taxon>Actinomycetota</taxon>
        <taxon>Actinomycetes</taxon>
        <taxon>Micrococcales</taxon>
        <taxon>Micrococcaceae</taxon>
        <taxon>Rothia</taxon>
    </lineage>
</organism>
<dbReference type="SUPFAM" id="SSF88946">
    <property type="entry name" value="Sigma2 domain of RNA polymerase sigma factors"/>
    <property type="match status" value="1"/>
</dbReference>
<dbReference type="InterPro" id="IPR039425">
    <property type="entry name" value="RNA_pol_sigma-70-like"/>
</dbReference>
<dbReference type="Gene3D" id="1.10.10.10">
    <property type="entry name" value="Winged helix-like DNA-binding domain superfamily/Winged helix DNA-binding domain"/>
    <property type="match status" value="1"/>
</dbReference>
<dbReference type="CDD" id="cd06171">
    <property type="entry name" value="Sigma70_r4"/>
    <property type="match status" value="1"/>
</dbReference>
<name>A0A269YLL9_9MICC</name>
<dbReference type="InterPro" id="IPR036388">
    <property type="entry name" value="WH-like_DNA-bd_sf"/>
</dbReference>
<dbReference type="Proteomes" id="UP000216195">
    <property type="component" value="Unassembled WGS sequence"/>
</dbReference>
<evidence type="ECO:0000256" key="4">
    <source>
        <dbReference type="ARBA" id="ARBA00023163"/>
    </source>
</evidence>
<sequence length="209" mass="23965">MTMTFLDRQVTSAYQEAQKATQIPQEYQRLTALMECAAAGNEHCFEALYDALVPRLYALINRILHNRTHAEEVTQEVFLEIWQKAPLYRAERGTVLSWAATIAHRRAVDRVRSVAASTERDFTRGLEEYRESYHHVDDAIAAFMDTEEVHHALSGIPREQAQLLTMAYFGGKSQREISDETGIPLGTVKTRMRAGMQKLRERLEGTREH</sequence>
<dbReference type="AlphaFoldDB" id="A0A269YLL9"/>
<dbReference type="NCBIfam" id="TIGR02937">
    <property type="entry name" value="sigma70-ECF"/>
    <property type="match status" value="1"/>
</dbReference>
<dbReference type="GO" id="GO:0006352">
    <property type="term" value="P:DNA-templated transcription initiation"/>
    <property type="evidence" value="ECO:0007669"/>
    <property type="project" value="InterPro"/>
</dbReference>
<evidence type="ECO:0000256" key="2">
    <source>
        <dbReference type="ARBA" id="ARBA00023015"/>
    </source>
</evidence>
<reference evidence="8" key="2">
    <citation type="submission" date="2017-10" db="EMBL/GenBank/DDBJ databases">
        <title>Kefir isolates.</title>
        <authorList>
            <person name="Kim Y."/>
            <person name="Blasche S."/>
        </authorList>
    </citation>
    <scope>NUCLEOTIDE SEQUENCE [LARGE SCALE GENOMIC DNA]</scope>
    <source>
        <strain evidence="8">OG2-2</strain>
    </source>
</reference>
<dbReference type="InterPro" id="IPR013249">
    <property type="entry name" value="RNA_pol_sigma70_r4_t2"/>
</dbReference>
<dbReference type="RefSeq" id="WP_013398937.1">
    <property type="nucleotide sequence ID" value="NZ_CAUVKF010000004.1"/>
</dbReference>
<evidence type="ECO:0000259" key="6">
    <source>
        <dbReference type="Pfam" id="PF08281"/>
    </source>
</evidence>
<dbReference type="InterPro" id="IPR007627">
    <property type="entry name" value="RNA_pol_sigma70_r2"/>
</dbReference>
<comment type="caution">
    <text evidence="8">The sequence shown here is derived from an EMBL/GenBank/DDBJ whole genome shotgun (WGS) entry which is preliminary data.</text>
</comment>
<dbReference type="OMA" id="HAQIYDS"/>
<dbReference type="GO" id="GO:0016987">
    <property type="term" value="F:sigma factor activity"/>
    <property type="evidence" value="ECO:0007669"/>
    <property type="project" value="UniProtKB-KW"/>
</dbReference>
<dbReference type="EMBL" id="PDEV01000001">
    <property type="protein sequence ID" value="PEN16617.1"/>
    <property type="molecule type" value="Genomic_DNA"/>
</dbReference>
<proteinExistence type="inferred from homology"/>
<dbReference type="SUPFAM" id="SSF88659">
    <property type="entry name" value="Sigma3 and sigma4 domains of RNA polymerase sigma factors"/>
    <property type="match status" value="1"/>
</dbReference>
<dbReference type="Pfam" id="PF04542">
    <property type="entry name" value="Sigma70_r2"/>
    <property type="match status" value="1"/>
</dbReference>
<evidence type="ECO:0000313" key="9">
    <source>
        <dbReference type="Proteomes" id="UP000216195"/>
    </source>
</evidence>
<dbReference type="PANTHER" id="PTHR43133:SF66">
    <property type="entry name" value="ECF RNA POLYMERASE SIGMA FACTOR SIGK"/>
    <property type="match status" value="1"/>
</dbReference>
<protein>
    <submittedName>
        <fullName evidence="8">RNA polymerase subunit sigma-70</fullName>
    </submittedName>
</protein>
<dbReference type="Proteomes" id="UP000219947">
    <property type="component" value="Unassembled WGS sequence"/>
</dbReference>
<dbReference type="InterPro" id="IPR013325">
    <property type="entry name" value="RNA_pol_sigma_r2"/>
</dbReference>
<dbReference type="EMBL" id="NCWU01000003">
    <property type="protein sequence ID" value="PAK86250.1"/>
    <property type="molecule type" value="Genomic_DNA"/>
</dbReference>
<keyword evidence="4" id="KW-0804">Transcription</keyword>
<dbReference type="Pfam" id="PF08281">
    <property type="entry name" value="Sigma70_r4_2"/>
    <property type="match status" value="1"/>
</dbReference>
<keyword evidence="10" id="KW-1185">Reference proteome</keyword>
<dbReference type="PANTHER" id="PTHR43133">
    <property type="entry name" value="RNA POLYMERASE ECF-TYPE SIGMA FACTO"/>
    <property type="match status" value="1"/>
</dbReference>
<dbReference type="GeneID" id="29742421"/>
<evidence type="ECO:0000256" key="1">
    <source>
        <dbReference type="ARBA" id="ARBA00010641"/>
    </source>
</evidence>
<reference evidence="7 9" key="1">
    <citation type="submission" date="2017-04" db="EMBL/GenBank/DDBJ databases">
        <title>Kefir bacterial isolates.</title>
        <authorList>
            <person name="Kim Y."/>
            <person name="Blasche S."/>
            <person name="Patil K.R."/>
        </authorList>
    </citation>
    <scope>NUCLEOTIDE SEQUENCE [LARGE SCALE GENOMIC DNA]</scope>
    <source>
        <strain evidence="7 9">OG2-1</strain>
    </source>
</reference>
<dbReference type="InterPro" id="IPR013324">
    <property type="entry name" value="RNA_pol_sigma_r3/r4-like"/>
</dbReference>
<comment type="similarity">
    <text evidence="1">Belongs to the sigma-70 factor family. ECF subfamily.</text>
</comment>
<gene>
    <name evidence="7" type="ORF">B8W87_03780</name>
    <name evidence="8" type="ORF">CRM92_00800</name>
</gene>
<dbReference type="Gene3D" id="1.10.1740.10">
    <property type="match status" value="1"/>
</dbReference>